<dbReference type="PIRSF" id="PIRSF016624">
    <property type="entry name" value="Mu_prophg_I"/>
    <property type="match status" value="1"/>
</dbReference>
<comment type="caution">
    <text evidence="2">The sequence shown here is derived from an EMBL/GenBank/DDBJ whole genome shotgun (WGS) entry which is preliminary data.</text>
</comment>
<dbReference type="GO" id="GO:0008233">
    <property type="term" value="F:peptidase activity"/>
    <property type="evidence" value="ECO:0007669"/>
    <property type="project" value="UniProtKB-KW"/>
</dbReference>
<dbReference type="RefSeq" id="WP_271470779.1">
    <property type="nucleotide sequence ID" value="NZ_JANEWF010000009.1"/>
</dbReference>
<accession>A0ABT4Y414</accession>
<reference evidence="2 3" key="1">
    <citation type="submission" date="2022-07" db="EMBL/GenBank/DDBJ databases">
        <title>Genome Analysis of Selected Gammaproteobacteria from Nigerian Food snails.</title>
        <authorList>
            <person name="Okafor A.C."/>
        </authorList>
    </citation>
    <scope>NUCLEOTIDE SEQUENCE [LARGE SCALE GENOMIC DNA]</scope>
    <source>
        <strain evidence="2 3">Awg 2</strain>
    </source>
</reference>
<keyword evidence="2" id="KW-0645">Protease</keyword>
<dbReference type="GO" id="GO:0006508">
    <property type="term" value="P:proteolysis"/>
    <property type="evidence" value="ECO:0007669"/>
    <property type="project" value="UniProtKB-KW"/>
</dbReference>
<dbReference type="Pfam" id="PF10123">
    <property type="entry name" value="Mu-like_Pro"/>
    <property type="match status" value="1"/>
</dbReference>
<sequence length="355" mass="37716">MKTQTRPVIAAIAACTFELQAVDAAIQLLPAGAFAARDGRPHDVPSRHWVIDAASAAQLMASAAARVTDLVVDYEHQTLNSAKNGLPAPAAGWIKGAELEWREGVGLFATAPKWTANAAAYIAADEYRYISPVFTYDPRTGAVLQLLHVALTNDPALDGMASLPALAAARFELADSATPSAKETPRVNREQLIALLGLSADASDEDIQSALTNLKGSQEKVQELTTQLAAAKANPDPAQFAPLSVVEGLKQDIVALKSGQVDRDVDELVQVGLSDGRLLPAQEEWARDLGKNNVAALKAYLKTTPAIAALKQRQTGALPAAPEKVEELSPEAMAVCKQMNVRPEDYLDTLKGEAQ</sequence>
<dbReference type="InterPro" id="IPR012106">
    <property type="entry name" value="Phage_Mu_Gp1"/>
</dbReference>
<feature type="coiled-coil region" evidence="1">
    <location>
        <begin position="207"/>
        <end position="234"/>
    </location>
</feature>
<evidence type="ECO:0000313" key="2">
    <source>
        <dbReference type="EMBL" id="MDA8483600.1"/>
    </source>
</evidence>
<organism evidence="2 3">
    <name type="scientific">Metapseudomonas resinovorans</name>
    <name type="common">Pseudomonas resinovorans</name>
    <dbReference type="NCBI Taxonomy" id="53412"/>
    <lineage>
        <taxon>Bacteria</taxon>
        <taxon>Pseudomonadati</taxon>
        <taxon>Pseudomonadota</taxon>
        <taxon>Gammaproteobacteria</taxon>
        <taxon>Pseudomonadales</taxon>
        <taxon>Pseudomonadaceae</taxon>
        <taxon>Metapseudomonas</taxon>
    </lineage>
</organism>
<evidence type="ECO:0000256" key="1">
    <source>
        <dbReference type="SAM" id="Coils"/>
    </source>
</evidence>
<dbReference type="Proteomes" id="UP001211689">
    <property type="component" value="Unassembled WGS sequence"/>
</dbReference>
<keyword evidence="2" id="KW-0378">Hydrolase</keyword>
<protein>
    <submittedName>
        <fullName evidence="2">Phage protease</fullName>
    </submittedName>
</protein>
<dbReference type="EMBL" id="JANEWF010000009">
    <property type="protein sequence ID" value="MDA8483600.1"/>
    <property type="molecule type" value="Genomic_DNA"/>
</dbReference>
<keyword evidence="1" id="KW-0175">Coiled coil</keyword>
<gene>
    <name evidence="2" type="ORF">NNO07_11000</name>
</gene>
<proteinExistence type="predicted"/>
<keyword evidence="3" id="KW-1185">Reference proteome</keyword>
<name>A0ABT4Y414_METRE</name>
<evidence type="ECO:0000313" key="3">
    <source>
        <dbReference type="Proteomes" id="UP001211689"/>
    </source>
</evidence>